<dbReference type="PROSITE" id="PS50157">
    <property type="entry name" value="ZINC_FINGER_C2H2_2"/>
    <property type="match status" value="3"/>
</dbReference>
<dbReference type="GO" id="GO:0000981">
    <property type="term" value="F:DNA-binding transcription factor activity, RNA polymerase II-specific"/>
    <property type="evidence" value="ECO:0007669"/>
    <property type="project" value="TreeGrafter"/>
</dbReference>
<dbReference type="Proteomes" id="UP001652680">
    <property type="component" value="Unassembled WGS sequence"/>
</dbReference>
<dbReference type="PANTHER" id="PTHR24409:SF418">
    <property type="entry name" value="SI:CH73-221F6.1"/>
    <property type="match status" value="1"/>
</dbReference>
<reference evidence="7" key="3">
    <citation type="submission" date="2025-05" db="UniProtKB">
        <authorList>
            <consortium name="EnsemblMetazoa"/>
        </authorList>
    </citation>
    <scope>IDENTIFICATION</scope>
</reference>
<evidence type="ECO:0000256" key="4">
    <source>
        <dbReference type="ARBA" id="ARBA00022833"/>
    </source>
</evidence>
<name>A0A6P4E0K1_DRORH</name>
<evidence type="ECO:0000313" key="7">
    <source>
        <dbReference type="EnsemblMetazoa" id="XP_016969919.1"/>
    </source>
</evidence>
<organism evidence="9">
    <name type="scientific">Drosophila rhopaloa</name>
    <name type="common">Fruit fly</name>
    <dbReference type="NCBI Taxonomy" id="1041015"/>
    <lineage>
        <taxon>Eukaryota</taxon>
        <taxon>Metazoa</taxon>
        <taxon>Ecdysozoa</taxon>
        <taxon>Arthropoda</taxon>
        <taxon>Hexapoda</taxon>
        <taxon>Insecta</taxon>
        <taxon>Pterygota</taxon>
        <taxon>Neoptera</taxon>
        <taxon>Endopterygota</taxon>
        <taxon>Diptera</taxon>
        <taxon>Brachycera</taxon>
        <taxon>Muscomorpha</taxon>
        <taxon>Ephydroidea</taxon>
        <taxon>Drosophilidae</taxon>
        <taxon>Drosophila</taxon>
        <taxon>Sophophora</taxon>
    </lineage>
</organism>
<keyword evidence="1" id="KW-0479">Metal-binding</keyword>
<dbReference type="PROSITE" id="PS00028">
    <property type="entry name" value="ZINC_FINGER_C2H2_1"/>
    <property type="match status" value="2"/>
</dbReference>
<evidence type="ECO:0000256" key="1">
    <source>
        <dbReference type="ARBA" id="ARBA00022723"/>
    </source>
</evidence>
<feature type="domain" description="C2H2-type" evidence="6">
    <location>
        <begin position="218"/>
        <end position="245"/>
    </location>
</feature>
<gene>
    <name evidence="9" type="primary">LOC108037791</name>
    <name evidence="7" type="synonym">108037791</name>
</gene>
<proteinExistence type="predicted"/>
<dbReference type="OrthoDB" id="6077919at2759"/>
<keyword evidence="2" id="KW-0677">Repeat</keyword>
<accession>A0A6P4E0K1</accession>
<evidence type="ECO:0000259" key="6">
    <source>
        <dbReference type="PROSITE" id="PS50157"/>
    </source>
</evidence>
<keyword evidence="3 5" id="KW-0863">Zinc-finger</keyword>
<dbReference type="AlphaFoldDB" id="A0A6P4E0K1"/>
<dbReference type="OMA" id="VTRRYAC"/>
<dbReference type="GeneID" id="108037791"/>
<evidence type="ECO:0000256" key="3">
    <source>
        <dbReference type="ARBA" id="ARBA00022771"/>
    </source>
</evidence>
<sequence>MTSGENWISVELEPATLLSEKEEDGIVTRVFIAPCSEPRIKKPLAERKPAVFPEDNTLLYHCPFCANGIRTGGAFKVHMLACQRRFKNMQKDGIVMMCSICKKHFNSVESLGRHRLLHGNMKITRRCGSCNLKFETEVEYRAHLKTHLRSRNSKPVSEDGELTVTKCFNCLFCRKDFLASFRPGQMARRYACDDCVQKIKVKEAESKQTENMKRKADFSCDRCGRMYKLEGFLNRHLKLCQGRISKRNRKYEIHDVS</sequence>
<feature type="domain" description="C2H2-type" evidence="6">
    <location>
        <begin position="125"/>
        <end position="152"/>
    </location>
</feature>
<dbReference type="InterPro" id="IPR013087">
    <property type="entry name" value="Znf_C2H2_type"/>
</dbReference>
<evidence type="ECO:0000256" key="2">
    <source>
        <dbReference type="ARBA" id="ARBA00022737"/>
    </source>
</evidence>
<evidence type="ECO:0000313" key="9">
    <source>
        <dbReference type="RefSeq" id="XP_016969919.1"/>
    </source>
</evidence>
<evidence type="ECO:0000313" key="8">
    <source>
        <dbReference type="Proteomes" id="UP001652680"/>
    </source>
</evidence>
<reference evidence="9" key="2">
    <citation type="submission" date="2025-04" db="UniProtKB">
        <authorList>
            <consortium name="RefSeq"/>
        </authorList>
    </citation>
    <scope>IDENTIFICATION</scope>
</reference>
<evidence type="ECO:0000256" key="5">
    <source>
        <dbReference type="PROSITE-ProRule" id="PRU00042"/>
    </source>
</evidence>
<dbReference type="PANTHER" id="PTHR24409">
    <property type="entry name" value="ZINC FINGER PROTEIN 142"/>
    <property type="match status" value="1"/>
</dbReference>
<dbReference type="InterPro" id="IPR036236">
    <property type="entry name" value="Znf_C2H2_sf"/>
</dbReference>
<dbReference type="EnsemblMetazoa" id="XM_017114430.1">
    <property type="protein sequence ID" value="XP_016969919.1"/>
    <property type="gene ID" value="LOC108037791"/>
</dbReference>
<dbReference type="RefSeq" id="XP_016969919.1">
    <property type="nucleotide sequence ID" value="XM_017114430.1"/>
</dbReference>
<protein>
    <submittedName>
        <fullName evidence="9">Zinc finger protein draculin</fullName>
    </submittedName>
</protein>
<keyword evidence="8" id="KW-1185">Reference proteome</keyword>
<reference evidence="8" key="1">
    <citation type="journal article" date="2021" name="Elife">
        <title>Highly contiguous assemblies of 101 drosophilid genomes.</title>
        <authorList>
            <person name="Kim B.Y."/>
            <person name="Wang J.R."/>
            <person name="Miller D.E."/>
            <person name="Barmina O."/>
            <person name="Delaney E."/>
            <person name="Thompson A."/>
            <person name="Comeault A.A."/>
            <person name="Peede D."/>
            <person name="D'Agostino E.R."/>
            <person name="Pelaez J."/>
            <person name="Aguilar J.M."/>
            <person name="Haji D."/>
            <person name="Matsunaga T."/>
            <person name="Armstrong E.E."/>
            <person name="Zych M."/>
            <person name="Ogawa Y."/>
            <person name="Stamenkovic-Radak M."/>
            <person name="Jelic M."/>
            <person name="Veselinovic M.S."/>
            <person name="Tanaskovic M."/>
            <person name="Eric P."/>
            <person name="Gao J.J."/>
            <person name="Katoh T.K."/>
            <person name="Toda M.J."/>
            <person name="Watabe H."/>
            <person name="Watada M."/>
            <person name="Davis J.S."/>
            <person name="Moyle L.C."/>
            <person name="Manoli G."/>
            <person name="Bertolini E."/>
            <person name="Kostal V."/>
            <person name="Hawley R.S."/>
            <person name="Takahashi A."/>
            <person name="Jones C.D."/>
            <person name="Price D.K."/>
            <person name="Whiteman N."/>
            <person name="Kopp A."/>
            <person name="Matute D.R."/>
            <person name="Petrov D.A."/>
        </authorList>
    </citation>
    <scope>NUCLEOTIDE SEQUENCE [LARGE SCALE GENOMIC DNA]</scope>
</reference>
<dbReference type="SMART" id="SM00355">
    <property type="entry name" value="ZnF_C2H2"/>
    <property type="match status" value="4"/>
</dbReference>
<dbReference type="GO" id="GO:0008270">
    <property type="term" value="F:zinc ion binding"/>
    <property type="evidence" value="ECO:0007669"/>
    <property type="project" value="UniProtKB-KW"/>
</dbReference>
<dbReference type="GO" id="GO:0005634">
    <property type="term" value="C:nucleus"/>
    <property type="evidence" value="ECO:0007669"/>
    <property type="project" value="TreeGrafter"/>
</dbReference>
<dbReference type="GO" id="GO:0000977">
    <property type="term" value="F:RNA polymerase II transcription regulatory region sequence-specific DNA binding"/>
    <property type="evidence" value="ECO:0007669"/>
    <property type="project" value="TreeGrafter"/>
</dbReference>
<dbReference type="Gene3D" id="3.30.160.60">
    <property type="entry name" value="Classic Zinc Finger"/>
    <property type="match status" value="1"/>
</dbReference>
<dbReference type="SUPFAM" id="SSF57667">
    <property type="entry name" value="beta-beta-alpha zinc fingers"/>
    <property type="match status" value="1"/>
</dbReference>
<feature type="domain" description="C2H2-type" evidence="6">
    <location>
        <begin position="96"/>
        <end position="123"/>
    </location>
</feature>
<keyword evidence="4" id="KW-0862">Zinc</keyword>